<dbReference type="Gene3D" id="3.80.30.30">
    <property type="match status" value="1"/>
</dbReference>
<evidence type="ECO:0000256" key="1">
    <source>
        <dbReference type="ARBA" id="ARBA00022723"/>
    </source>
</evidence>
<evidence type="ECO:0000256" key="2">
    <source>
        <dbReference type="ARBA" id="ARBA00023004"/>
    </source>
</evidence>
<keyword evidence="2" id="KW-0408">Iron</keyword>
<evidence type="ECO:0000256" key="4">
    <source>
        <dbReference type="SAM" id="MobiDB-lite"/>
    </source>
</evidence>
<dbReference type="PROSITE" id="PS51918">
    <property type="entry name" value="RADICAL_SAM"/>
    <property type="match status" value="1"/>
</dbReference>
<sequence length="420" mass="45295">MGGFDVGMVGRVGQALRVGQGLLQQRGELVESHGDGSFQLSCNWGGDGGISRGEAARGLRPGLIHRKGGHGRMADLRLMQSDLPARLERLRRQTEREGWDPPEHAPGAPLPPVTIDEPCRSLLRANDSPDVDMPLSINPYRGCAHACLFCEARPDGTEARLFAKTHAAERLREELRRPGYRPRPINLGAATDVYQPAEHRLGITRALLEVLEEAHHPLAIVTRSAGIVRDLDLLAAMAARGQLLVLISLMTLDMALARQLEPQASAPAQRLAAIRALARAGVPVGVNLSPLVPLLNEPEIEPIIAAAARAGARTAHGTALRLSDTTAPRLRRWLQDHRPELAAQVLVQVQVDDSPDMTADPGTAAAAADRMRHRLEAAAALHGLALTPPALDLGGFRPPRAPLPRHAAHFEHRTGQGRLF</sequence>
<accession>A0A5C1PYZ3</accession>
<keyword evidence="3" id="KW-0411">Iron-sulfur</keyword>
<evidence type="ECO:0000259" key="5">
    <source>
        <dbReference type="PROSITE" id="PS51918"/>
    </source>
</evidence>
<dbReference type="KEGG" id="snn:EWH46_09225"/>
<dbReference type="SFLD" id="SFLDG01084">
    <property type="entry name" value="Uncharacterised_Radical_SAM_Su"/>
    <property type="match status" value="1"/>
</dbReference>
<dbReference type="GO" id="GO:0051536">
    <property type="term" value="F:iron-sulfur cluster binding"/>
    <property type="evidence" value="ECO:0007669"/>
    <property type="project" value="UniProtKB-KW"/>
</dbReference>
<feature type="domain" description="Radical SAM core" evidence="5">
    <location>
        <begin position="129"/>
        <end position="356"/>
    </location>
</feature>
<dbReference type="EMBL" id="CP035708">
    <property type="protein sequence ID" value="QEN00935.1"/>
    <property type="molecule type" value="Genomic_DNA"/>
</dbReference>
<gene>
    <name evidence="6" type="ORF">EWH46_09225</name>
</gene>
<name>A0A5C1PYZ3_9BURK</name>
<evidence type="ECO:0000256" key="3">
    <source>
        <dbReference type="ARBA" id="ARBA00023014"/>
    </source>
</evidence>
<dbReference type="InterPro" id="IPR040086">
    <property type="entry name" value="MJ0683-like"/>
</dbReference>
<dbReference type="PANTHER" id="PTHR43432:SF3">
    <property type="entry name" value="SLR0285 PROTEIN"/>
    <property type="match status" value="1"/>
</dbReference>
<dbReference type="Pfam" id="PF04055">
    <property type="entry name" value="Radical_SAM"/>
    <property type="match status" value="1"/>
</dbReference>
<dbReference type="SMART" id="SM00729">
    <property type="entry name" value="Elp3"/>
    <property type="match status" value="1"/>
</dbReference>
<dbReference type="InterPro" id="IPR006638">
    <property type="entry name" value="Elp3/MiaA/NifB-like_rSAM"/>
</dbReference>
<dbReference type="SFLD" id="SFLDS00029">
    <property type="entry name" value="Radical_SAM"/>
    <property type="match status" value="1"/>
</dbReference>
<organism evidence="6 7">
    <name type="scientific">Sphaerotilus sulfidivorans</name>
    <dbReference type="NCBI Taxonomy" id="639200"/>
    <lineage>
        <taxon>Bacteria</taxon>
        <taxon>Pseudomonadati</taxon>
        <taxon>Pseudomonadota</taxon>
        <taxon>Betaproteobacteria</taxon>
        <taxon>Burkholderiales</taxon>
        <taxon>Sphaerotilaceae</taxon>
        <taxon>Sphaerotilus</taxon>
    </lineage>
</organism>
<dbReference type="CDD" id="cd01335">
    <property type="entry name" value="Radical_SAM"/>
    <property type="match status" value="1"/>
</dbReference>
<feature type="region of interest" description="Disordered" evidence="4">
    <location>
        <begin position="94"/>
        <end position="116"/>
    </location>
</feature>
<dbReference type="PANTHER" id="PTHR43432">
    <property type="entry name" value="SLR0285 PROTEIN"/>
    <property type="match status" value="1"/>
</dbReference>
<dbReference type="SUPFAM" id="SSF102114">
    <property type="entry name" value="Radical SAM enzymes"/>
    <property type="match status" value="1"/>
</dbReference>
<dbReference type="GO" id="GO:0046872">
    <property type="term" value="F:metal ion binding"/>
    <property type="evidence" value="ECO:0007669"/>
    <property type="project" value="UniProtKB-KW"/>
</dbReference>
<dbReference type="Proteomes" id="UP000323522">
    <property type="component" value="Chromosome"/>
</dbReference>
<dbReference type="AlphaFoldDB" id="A0A5C1PYZ3"/>
<feature type="compositionally biased region" description="Basic and acidic residues" evidence="4">
    <location>
        <begin position="94"/>
        <end position="103"/>
    </location>
</feature>
<evidence type="ECO:0000313" key="6">
    <source>
        <dbReference type="EMBL" id="QEN00935.1"/>
    </source>
</evidence>
<keyword evidence="1" id="KW-0479">Metal-binding</keyword>
<protein>
    <submittedName>
        <fullName evidence="6">Radical SAM protein</fullName>
    </submittedName>
</protein>
<dbReference type="InterPro" id="IPR058240">
    <property type="entry name" value="rSAM_sf"/>
</dbReference>
<evidence type="ECO:0000313" key="7">
    <source>
        <dbReference type="Proteomes" id="UP000323522"/>
    </source>
</evidence>
<reference evidence="6 7" key="1">
    <citation type="submission" date="2019-02" db="EMBL/GenBank/DDBJ databases">
        <title>Complete Genome Sequence and Methylome Analysis of Sphaerotilus natans subsp. sulfidivorans D-507.</title>
        <authorList>
            <person name="Fomenkov A."/>
            <person name="Gridneva E."/>
            <person name="Smolyakov D."/>
            <person name="Dubinina G."/>
            <person name="Vincze T."/>
            <person name="Grabovich M."/>
            <person name="Roberts R.J."/>
        </authorList>
    </citation>
    <scope>NUCLEOTIDE SEQUENCE [LARGE SCALE GENOMIC DNA]</scope>
    <source>
        <strain evidence="6 7">D-507</strain>
    </source>
</reference>
<dbReference type="GO" id="GO:0003824">
    <property type="term" value="F:catalytic activity"/>
    <property type="evidence" value="ECO:0007669"/>
    <property type="project" value="InterPro"/>
</dbReference>
<proteinExistence type="predicted"/>
<dbReference type="OrthoDB" id="9785699at2"/>
<dbReference type="InterPro" id="IPR007197">
    <property type="entry name" value="rSAM"/>
</dbReference>